<dbReference type="KEGG" id="wfu:AXE80_04235"/>
<dbReference type="SMART" id="SM00382">
    <property type="entry name" value="AAA"/>
    <property type="match status" value="1"/>
</dbReference>
<keyword evidence="6" id="KW-1185">Reference proteome</keyword>
<evidence type="ECO:0000256" key="3">
    <source>
        <dbReference type="ARBA" id="ARBA00022840"/>
    </source>
</evidence>
<dbReference type="OrthoDB" id="9787851at2"/>
<evidence type="ECO:0000259" key="4">
    <source>
        <dbReference type="PROSITE" id="PS50893"/>
    </source>
</evidence>
<sequence length="258" mass="28913">MKNVVLKATALNIGYPVSKKTISICNQIDFELYKGELLCLLGRNGSGKSTLLKTIANMLSPIEGSIEINEKNIDNLPPKELAKFIAVVLTESIPESSLTVYETIALGRQPYTNWLGKLSDQDISIVHNAMNLTDTTELSNKLIHQLSDGQLQRVMIARALTQDTPIILLDEPTSHLDIHHKINIFKILAKICKETEKTVLISTHEINLALKTSDRLLLIDQKKFNVGKSTDIAIQENLMTIFNSDDIRYDSHSNQFIF</sequence>
<dbReference type="SUPFAM" id="SSF52540">
    <property type="entry name" value="P-loop containing nucleoside triphosphate hydrolases"/>
    <property type="match status" value="1"/>
</dbReference>
<dbReference type="InterPro" id="IPR003593">
    <property type="entry name" value="AAA+_ATPase"/>
</dbReference>
<protein>
    <submittedName>
        <fullName evidence="5">ABC transporter ATP-binding protein</fullName>
    </submittedName>
</protein>
<dbReference type="InterPro" id="IPR050153">
    <property type="entry name" value="Metal_Ion_Import_ABC"/>
</dbReference>
<dbReference type="STRING" id="1790137.AXE80_04235"/>
<dbReference type="PANTHER" id="PTHR42734">
    <property type="entry name" value="METAL TRANSPORT SYSTEM ATP-BINDING PROTEIN TM_0124-RELATED"/>
    <property type="match status" value="1"/>
</dbReference>
<dbReference type="PROSITE" id="PS50893">
    <property type="entry name" value="ABC_TRANSPORTER_2"/>
    <property type="match status" value="1"/>
</dbReference>
<dbReference type="FunFam" id="3.40.50.300:FF:000134">
    <property type="entry name" value="Iron-enterobactin ABC transporter ATP-binding protein"/>
    <property type="match status" value="1"/>
</dbReference>
<dbReference type="Gene3D" id="3.40.50.300">
    <property type="entry name" value="P-loop containing nucleotide triphosphate hydrolases"/>
    <property type="match status" value="1"/>
</dbReference>
<name>A0A1B1Y472_9FLAO</name>
<dbReference type="Proteomes" id="UP000092967">
    <property type="component" value="Chromosome"/>
</dbReference>
<dbReference type="Pfam" id="PF00005">
    <property type="entry name" value="ABC_tran"/>
    <property type="match status" value="1"/>
</dbReference>
<dbReference type="GO" id="GO:0016887">
    <property type="term" value="F:ATP hydrolysis activity"/>
    <property type="evidence" value="ECO:0007669"/>
    <property type="project" value="InterPro"/>
</dbReference>
<dbReference type="InterPro" id="IPR003439">
    <property type="entry name" value="ABC_transporter-like_ATP-bd"/>
</dbReference>
<dbReference type="EMBL" id="CP014224">
    <property type="protein sequence ID" value="ANW95537.1"/>
    <property type="molecule type" value="Genomic_DNA"/>
</dbReference>
<dbReference type="GO" id="GO:0005524">
    <property type="term" value="F:ATP binding"/>
    <property type="evidence" value="ECO:0007669"/>
    <property type="project" value="UniProtKB-KW"/>
</dbReference>
<dbReference type="AlphaFoldDB" id="A0A1B1Y472"/>
<evidence type="ECO:0000313" key="6">
    <source>
        <dbReference type="Proteomes" id="UP000092967"/>
    </source>
</evidence>
<evidence type="ECO:0000256" key="1">
    <source>
        <dbReference type="ARBA" id="ARBA00022448"/>
    </source>
</evidence>
<keyword evidence="1" id="KW-0813">Transport</keyword>
<dbReference type="RefSeq" id="WP_068824759.1">
    <property type="nucleotide sequence ID" value="NZ_CP014224.1"/>
</dbReference>
<evidence type="ECO:0000256" key="2">
    <source>
        <dbReference type="ARBA" id="ARBA00022741"/>
    </source>
</evidence>
<gene>
    <name evidence="5" type="ORF">AXE80_04235</name>
</gene>
<proteinExistence type="predicted"/>
<dbReference type="CDD" id="cd03214">
    <property type="entry name" value="ABC_Iron-Siderophores_B12_Hemin"/>
    <property type="match status" value="1"/>
</dbReference>
<keyword evidence="3 5" id="KW-0067">ATP-binding</keyword>
<dbReference type="InterPro" id="IPR027417">
    <property type="entry name" value="P-loop_NTPase"/>
</dbReference>
<accession>A0A1B1Y472</accession>
<reference evidence="5 6" key="1">
    <citation type="submission" date="2016-02" db="EMBL/GenBank/DDBJ databases">
        <authorList>
            <person name="Wen L."/>
            <person name="He K."/>
            <person name="Yang H."/>
        </authorList>
    </citation>
    <scope>NUCLEOTIDE SEQUENCE [LARGE SCALE GENOMIC DNA]</scope>
    <source>
        <strain evidence="5 6">CZ1127</strain>
    </source>
</reference>
<organism evidence="5 6">
    <name type="scientific">Wenyingzhuangia fucanilytica</name>
    <dbReference type="NCBI Taxonomy" id="1790137"/>
    <lineage>
        <taxon>Bacteria</taxon>
        <taxon>Pseudomonadati</taxon>
        <taxon>Bacteroidota</taxon>
        <taxon>Flavobacteriia</taxon>
        <taxon>Flavobacteriales</taxon>
        <taxon>Flavobacteriaceae</taxon>
        <taxon>Wenyingzhuangia</taxon>
    </lineage>
</organism>
<evidence type="ECO:0000313" key="5">
    <source>
        <dbReference type="EMBL" id="ANW95537.1"/>
    </source>
</evidence>
<keyword evidence="2" id="KW-0547">Nucleotide-binding</keyword>
<dbReference type="PANTHER" id="PTHR42734:SF21">
    <property type="entry name" value="IRON ABC TRANSPORTER, ATP-BINDING PROTEIN"/>
    <property type="match status" value="1"/>
</dbReference>
<feature type="domain" description="ABC transporter" evidence="4">
    <location>
        <begin position="8"/>
        <end position="246"/>
    </location>
</feature>